<protein>
    <submittedName>
        <fullName evidence="2">Uncharacterized protein</fullName>
    </submittedName>
</protein>
<gene>
    <name evidence="2" type="ORF">AVDCRST_MAG59-3283</name>
</gene>
<feature type="region of interest" description="Disordered" evidence="1">
    <location>
        <begin position="1"/>
        <end position="45"/>
    </location>
</feature>
<feature type="compositionally biased region" description="Basic and acidic residues" evidence="1">
    <location>
        <begin position="7"/>
        <end position="45"/>
    </location>
</feature>
<organism evidence="2">
    <name type="scientific">uncultured Thermomicrobiales bacterium</name>
    <dbReference type="NCBI Taxonomy" id="1645740"/>
    <lineage>
        <taxon>Bacteria</taxon>
        <taxon>Pseudomonadati</taxon>
        <taxon>Thermomicrobiota</taxon>
        <taxon>Thermomicrobia</taxon>
        <taxon>Thermomicrobiales</taxon>
        <taxon>environmental samples</taxon>
    </lineage>
</organism>
<evidence type="ECO:0000313" key="2">
    <source>
        <dbReference type="EMBL" id="CAA9568640.1"/>
    </source>
</evidence>
<accession>A0A6J4V6X2</accession>
<dbReference type="EMBL" id="CADCWF010000227">
    <property type="protein sequence ID" value="CAA9568640.1"/>
    <property type="molecule type" value="Genomic_DNA"/>
</dbReference>
<proteinExistence type="predicted"/>
<sequence length="45" mass="4900">MSRHRSHEGIPRANGIDHGDAMTDDLLKPSLGQDDRAVRSEGEDG</sequence>
<reference evidence="2" key="1">
    <citation type="submission" date="2020-02" db="EMBL/GenBank/DDBJ databases">
        <authorList>
            <person name="Meier V. D."/>
        </authorList>
    </citation>
    <scope>NUCLEOTIDE SEQUENCE</scope>
    <source>
        <strain evidence="2">AVDCRST_MAG59</strain>
    </source>
</reference>
<dbReference type="AlphaFoldDB" id="A0A6J4V6X2"/>
<evidence type="ECO:0000256" key="1">
    <source>
        <dbReference type="SAM" id="MobiDB-lite"/>
    </source>
</evidence>
<name>A0A6J4V6X2_9BACT</name>